<organism evidence="5 6">
    <name type="scientific">Bifidobacterium biavatii DSM 23969</name>
    <dbReference type="NCBI Taxonomy" id="1437608"/>
    <lineage>
        <taxon>Bacteria</taxon>
        <taxon>Bacillati</taxon>
        <taxon>Actinomycetota</taxon>
        <taxon>Actinomycetes</taxon>
        <taxon>Bifidobacteriales</taxon>
        <taxon>Bifidobacteriaceae</taxon>
        <taxon>Bifidobacterium</taxon>
    </lineage>
</organism>
<dbReference type="STRING" id="1437608.GCA_000771645_02030"/>
<keyword evidence="6" id="KW-1185">Reference proteome</keyword>
<dbReference type="eggNOG" id="COG0683">
    <property type="taxonomic scope" value="Bacteria"/>
</dbReference>
<dbReference type="InterPro" id="IPR051010">
    <property type="entry name" value="BCAA_transport"/>
</dbReference>
<dbReference type="EMBL" id="JGYN01000030">
    <property type="protein sequence ID" value="KFI48041.1"/>
    <property type="molecule type" value="Genomic_DNA"/>
</dbReference>
<dbReference type="Gene3D" id="3.40.50.2300">
    <property type="match status" value="2"/>
</dbReference>
<dbReference type="PANTHER" id="PTHR30483">
    <property type="entry name" value="LEUCINE-SPECIFIC-BINDING PROTEIN"/>
    <property type="match status" value="1"/>
</dbReference>
<accession>A0A086ZNE1</accession>
<dbReference type="PANTHER" id="PTHR30483:SF6">
    <property type="entry name" value="PERIPLASMIC BINDING PROTEIN OF ABC TRANSPORTER FOR NATURAL AMINO ACIDS"/>
    <property type="match status" value="1"/>
</dbReference>
<reference evidence="5 6" key="1">
    <citation type="submission" date="2014-03" db="EMBL/GenBank/DDBJ databases">
        <title>Genomics of Bifidobacteria.</title>
        <authorList>
            <person name="Ventura M."/>
            <person name="Milani C."/>
            <person name="Lugli G.A."/>
        </authorList>
    </citation>
    <scope>NUCLEOTIDE SEQUENCE [LARGE SCALE GENOMIC DNA]</scope>
    <source>
        <strain evidence="5 6">DSM 23969</strain>
    </source>
</reference>
<evidence type="ECO:0000259" key="4">
    <source>
        <dbReference type="Pfam" id="PF13458"/>
    </source>
</evidence>
<sequence>MNSTISNNGSDRMSSIVGGDAGRGPSHGSRGIRGTGRRNMATIVTAAIAAGVLALSGCGSTSATAKDGSSSGTSGSTSVSASSGTFTAAGLFPQTGSWAYIGPSNVASLKLAAKDINAAGGVLGKDIETVTADTSDADHADQNSSAAQSVLSKNPSVVIGPPSSSVVKNSYKQVVAAGVPMISNGATSTAFSGMDDLFFRTIPPDTVQGAVLGQIIAQDGVQNLAIAVFNDEYGTSLRDVVVKTVEDAGLNVVYGAKDTFDPTETNFSSIATAIKAAKPDAVLVIAFDQTKSLVKALKSAGIDTHKLYMTDGNTVDHSADFDAGLLEGSTGTIPGAHPTEEFQSKVKAIDPKVVDFTYAAETYDATVLAALAAQKGGATDGATVAKNLPAVSGVNGGEECSSYADCLALLKDGKDIKYKGQAGIGPFNDDHDPSTAAIGVYKFDKDNKPVFDHAQEGAVPTK</sequence>
<feature type="compositionally biased region" description="Polar residues" evidence="3">
    <location>
        <begin position="142"/>
        <end position="153"/>
    </location>
</feature>
<evidence type="ECO:0000313" key="6">
    <source>
        <dbReference type="Proteomes" id="UP000029108"/>
    </source>
</evidence>
<evidence type="ECO:0000313" key="5">
    <source>
        <dbReference type="EMBL" id="KFI48041.1"/>
    </source>
</evidence>
<evidence type="ECO:0000256" key="2">
    <source>
        <dbReference type="ARBA" id="ARBA00022729"/>
    </source>
</evidence>
<dbReference type="SUPFAM" id="SSF53822">
    <property type="entry name" value="Periplasmic binding protein-like I"/>
    <property type="match status" value="1"/>
</dbReference>
<feature type="compositionally biased region" description="Polar residues" evidence="3">
    <location>
        <begin position="1"/>
        <end position="13"/>
    </location>
</feature>
<comment type="caution">
    <text evidence="5">The sequence shown here is derived from an EMBL/GenBank/DDBJ whole genome shotgun (WGS) entry which is preliminary data.</text>
</comment>
<protein>
    <submittedName>
        <fullName evidence="5">Branched-chain amino acid transporter substrate-binding protein</fullName>
    </submittedName>
</protein>
<dbReference type="AlphaFoldDB" id="A0A086ZNE1"/>
<evidence type="ECO:0000256" key="1">
    <source>
        <dbReference type="ARBA" id="ARBA00010062"/>
    </source>
</evidence>
<dbReference type="Pfam" id="PF13458">
    <property type="entry name" value="Peripla_BP_6"/>
    <property type="match status" value="1"/>
</dbReference>
<name>A0A086ZNE1_9BIFI</name>
<feature type="domain" description="Leucine-binding protein" evidence="4">
    <location>
        <begin position="89"/>
        <end position="396"/>
    </location>
</feature>
<dbReference type="InterPro" id="IPR028081">
    <property type="entry name" value="Leu-bd"/>
</dbReference>
<dbReference type="Proteomes" id="UP000029108">
    <property type="component" value="Unassembled WGS sequence"/>
</dbReference>
<evidence type="ECO:0000256" key="3">
    <source>
        <dbReference type="SAM" id="MobiDB-lite"/>
    </source>
</evidence>
<keyword evidence="2" id="KW-0732">Signal</keyword>
<feature type="region of interest" description="Disordered" evidence="3">
    <location>
        <begin position="134"/>
        <end position="153"/>
    </location>
</feature>
<proteinExistence type="inferred from homology"/>
<gene>
    <name evidence="5" type="ORF">BBIA_0174</name>
</gene>
<dbReference type="InterPro" id="IPR028082">
    <property type="entry name" value="Peripla_BP_I"/>
</dbReference>
<comment type="similarity">
    <text evidence="1">Belongs to the leucine-binding protein family.</text>
</comment>
<feature type="region of interest" description="Disordered" evidence="3">
    <location>
        <begin position="1"/>
        <end position="36"/>
    </location>
</feature>